<dbReference type="Pfam" id="PF11391">
    <property type="entry name" value="DUF2798"/>
    <property type="match status" value="1"/>
</dbReference>
<reference evidence="2 3" key="1">
    <citation type="submission" date="2013-04" db="EMBL/GenBank/DDBJ databases">
        <title>Oceanococcus atlanticus 22II-S10r2 Genome Sequencing.</title>
        <authorList>
            <person name="Lai Q."/>
            <person name="Li G."/>
            <person name="Shao Z."/>
        </authorList>
    </citation>
    <scope>NUCLEOTIDE SEQUENCE [LARGE SCALE GENOMIC DNA]</scope>
    <source>
        <strain evidence="2 3">22II-S10r2</strain>
    </source>
</reference>
<evidence type="ECO:0000256" key="1">
    <source>
        <dbReference type="SAM" id="Phobius"/>
    </source>
</evidence>
<protein>
    <recommendedName>
        <fullName evidence="4">DUF2798 domain-containing protein</fullName>
    </recommendedName>
</protein>
<name>A0A1Y1SG05_9GAMM</name>
<dbReference type="EMBL" id="AQQV01000001">
    <property type="protein sequence ID" value="ORE88587.1"/>
    <property type="molecule type" value="Genomic_DNA"/>
</dbReference>
<proteinExistence type="predicted"/>
<feature type="transmembrane region" description="Helical" evidence="1">
    <location>
        <begin position="53"/>
        <end position="76"/>
    </location>
</feature>
<comment type="caution">
    <text evidence="2">The sequence shown here is derived from an EMBL/GenBank/DDBJ whole genome shotgun (WGS) entry which is preliminary data.</text>
</comment>
<keyword evidence="1" id="KW-0812">Transmembrane</keyword>
<gene>
    <name evidence="2" type="ORF">ATO7_01890</name>
</gene>
<sequence>MAAWAQHGQARGVIPQRYSAYAFSFFMSLLMSGIMSLVISLFNVGWVDGIAMIWLKAWAFAFAVAFPTIIAVTPLVRKLVALVVRPD</sequence>
<feature type="transmembrane region" description="Helical" evidence="1">
    <location>
        <begin position="21"/>
        <end position="47"/>
    </location>
</feature>
<dbReference type="Proteomes" id="UP000192342">
    <property type="component" value="Unassembled WGS sequence"/>
</dbReference>
<dbReference type="AlphaFoldDB" id="A0A1Y1SG05"/>
<keyword evidence="1" id="KW-1133">Transmembrane helix</keyword>
<evidence type="ECO:0000313" key="2">
    <source>
        <dbReference type="EMBL" id="ORE88587.1"/>
    </source>
</evidence>
<accession>A0A1Y1SG05</accession>
<evidence type="ECO:0000313" key="3">
    <source>
        <dbReference type="Proteomes" id="UP000192342"/>
    </source>
</evidence>
<organism evidence="2 3">
    <name type="scientific">Oceanococcus atlanticus</name>
    <dbReference type="NCBI Taxonomy" id="1317117"/>
    <lineage>
        <taxon>Bacteria</taxon>
        <taxon>Pseudomonadati</taxon>
        <taxon>Pseudomonadota</taxon>
        <taxon>Gammaproteobacteria</taxon>
        <taxon>Chromatiales</taxon>
        <taxon>Oceanococcaceae</taxon>
        <taxon>Oceanococcus</taxon>
    </lineage>
</organism>
<dbReference type="STRING" id="1317117.ATO7_01890"/>
<keyword evidence="3" id="KW-1185">Reference proteome</keyword>
<dbReference type="InterPro" id="IPR021529">
    <property type="entry name" value="DUF2798"/>
</dbReference>
<evidence type="ECO:0008006" key="4">
    <source>
        <dbReference type="Google" id="ProtNLM"/>
    </source>
</evidence>
<keyword evidence="1" id="KW-0472">Membrane</keyword>